<dbReference type="Proteomes" id="UP000465785">
    <property type="component" value="Chromosome"/>
</dbReference>
<dbReference type="GO" id="GO:0008270">
    <property type="term" value="F:zinc ion binding"/>
    <property type="evidence" value="ECO:0007669"/>
    <property type="project" value="InterPro"/>
</dbReference>
<name>A0A9W4FHE0_9MYCO</name>
<keyword evidence="3" id="KW-1185">Reference proteome</keyword>
<evidence type="ECO:0000313" key="2">
    <source>
        <dbReference type="EMBL" id="BBY95262.1"/>
    </source>
</evidence>
<protein>
    <recommendedName>
        <fullName evidence="1">UBP-type domain-containing protein</fullName>
    </recommendedName>
</protein>
<dbReference type="Gene3D" id="3.30.40.10">
    <property type="entry name" value="Zinc/RING finger domain, C3HC4 (zinc finger)"/>
    <property type="match status" value="1"/>
</dbReference>
<organism evidence="2 3">
    <name type="scientific">Mycobacterium gallinarum</name>
    <dbReference type="NCBI Taxonomy" id="39689"/>
    <lineage>
        <taxon>Bacteria</taxon>
        <taxon>Bacillati</taxon>
        <taxon>Actinomycetota</taxon>
        <taxon>Actinomycetes</taxon>
        <taxon>Mycobacteriales</taxon>
        <taxon>Mycobacteriaceae</taxon>
        <taxon>Mycobacterium</taxon>
    </lineage>
</organism>
<dbReference type="PROSITE" id="PS50271">
    <property type="entry name" value="ZF_UBP"/>
    <property type="match status" value="1"/>
</dbReference>
<proteinExistence type="predicted"/>
<dbReference type="SUPFAM" id="SSF57850">
    <property type="entry name" value="RING/U-box"/>
    <property type="match status" value="1"/>
</dbReference>
<dbReference type="AlphaFoldDB" id="A0A9W4FHE0"/>
<sequence>MRAAKSSEVPLTKAIDTCEHLDAADDAAEPDPRTPGHCEDCIEDGKGAWVHLRMCLTCGHVGCCDSSPHQHADEHFRQTGHPVMRSVEPGENWRWCYIDARLR</sequence>
<evidence type="ECO:0000259" key="1">
    <source>
        <dbReference type="PROSITE" id="PS50271"/>
    </source>
</evidence>
<dbReference type="SMART" id="SM00290">
    <property type="entry name" value="ZnF_UBP"/>
    <property type="match status" value="1"/>
</dbReference>
<dbReference type="Pfam" id="PF02148">
    <property type="entry name" value="zf-UBP"/>
    <property type="match status" value="1"/>
</dbReference>
<dbReference type="InterPro" id="IPR013083">
    <property type="entry name" value="Znf_RING/FYVE/PHD"/>
</dbReference>
<reference evidence="2 3" key="1">
    <citation type="journal article" date="2019" name="Emerg. Microbes Infect.">
        <title>Comprehensive subspecies identification of 175 nontuberculous mycobacteria species based on 7547 genomic profiles.</title>
        <authorList>
            <person name="Matsumoto Y."/>
            <person name="Kinjo T."/>
            <person name="Motooka D."/>
            <person name="Nabeya D."/>
            <person name="Jung N."/>
            <person name="Uechi K."/>
            <person name="Horii T."/>
            <person name="Iida T."/>
            <person name="Fujita J."/>
            <person name="Nakamura S."/>
        </authorList>
    </citation>
    <scope>NUCLEOTIDE SEQUENCE [LARGE SCALE GENOMIC DNA]</scope>
    <source>
        <strain evidence="2 3">JCM 6399</strain>
    </source>
</reference>
<evidence type="ECO:0000313" key="3">
    <source>
        <dbReference type="Proteomes" id="UP000465785"/>
    </source>
</evidence>
<dbReference type="EMBL" id="AP022601">
    <property type="protein sequence ID" value="BBY95262.1"/>
    <property type="molecule type" value="Genomic_DNA"/>
</dbReference>
<feature type="domain" description="UBP-type" evidence="1">
    <location>
        <begin position="16"/>
        <end position="103"/>
    </location>
</feature>
<dbReference type="InterPro" id="IPR001607">
    <property type="entry name" value="Znf_UBP"/>
</dbReference>
<dbReference type="KEGG" id="mgau:MGALJ_49310"/>
<accession>A0A9W4FHE0</accession>
<gene>
    <name evidence="2" type="ORF">MGALJ_49310</name>
</gene>